<keyword evidence="3" id="KW-1133">Transmembrane helix</keyword>
<sequence length="365" mass="39435">MSTLSFVIEATAFLRQRVAGLSGLARTLILADLAGADRIVIVADAPVERDWQTSFADRGRPLPRIEIVRQHDDGASGAREVRVPGDVLLTPEGIAWLRDEGARSLVAGRHFHVGRDPAALTRAILADTVKPTDGWVCRRLNRPISNRISMVLLRFGVGPMPVTWFTLGLSALMVAILVQGGWTAFALGGLLYQAVSVIDGVDGEIARASFRFSARGAMLDTACDMIANFGFAIGLMTGLIRSEGPEHISFAVAIVMLLASGIVLMLSLLRLGPRKGSFDVLRAALTERLHRHRRLQKLVLGVERLFKRDVYVLVGCLACLAGLAPLLPPVIVGGLAVWIAAICWCAPLIATDRTGRLLPPHLRMP</sequence>
<comment type="similarity">
    <text evidence="2">Belongs to the CDP-alcohol phosphatidyltransferase class-I family.</text>
</comment>
<gene>
    <name evidence="4" type="ORF">HHL27_13230</name>
</gene>
<dbReference type="Pfam" id="PF01066">
    <property type="entry name" value="CDP-OH_P_transf"/>
    <property type="match status" value="1"/>
</dbReference>
<keyword evidence="5" id="KW-1185">Reference proteome</keyword>
<feature type="transmembrane region" description="Helical" evidence="3">
    <location>
        <begin position="222"/>
        <end position="242"/>
    </location>
</feature>
<dbReference type="PROSITE" id="PS00379">
    <property type="entry name" value="CDP_ALCOHOL_P_TRANSF"/>
    <property type="match status" value="1"/>
</dbReference>
<feature type="transmembrane region" description="Helical" evidence="3">
    <location>
        <begin position="151"/>
        <end position="176"/>
    </location>
</feature>
<dbReference type="InterPro" id="IPR000462">
    <property type="entry name" value="CDP-OH_P_trans"/>
</dbReference>
<dbReference type="InterPro" id="IPR043130">
    <property type="entry name" value="CDP-OH_PTrfase_TM_dom"/>
</dbReference>
<organism evidence="4 5">
    <name type="scientific">Novosphingobium olei</name>
    <dbReference type="NCBI Taxonomy" id="2728851"/>
    <lineage>
        <taxon>Bacteria</taxon>
        <taxon>Pseudomonadati</taxon>
        <taxon>Pseudomonadota</taxon>
        <taxon>Alphaproteobacteria</taxon>
        <taxon>Sphingomonadales</taxon>
        <taxon>Sphingomonadaceae</taxon>
        <taxon>Novosphingobium</taxon>
    </lineage>
</organism>
<dbReference type="InterPro" id="IPR048254">
    <property type="entry name" value="CDP_ALCOHOL_P_TRANSF_CS"/>
</dbReference>
<keyword evidence="3" id="KW-0472">Membrane</keyword>
<evidence type="ECO:0000256" key="2">
    <source>
        <dbReference type="RuleBase" id="RU003750"/>
    </source>
</evidence>
<dbReference type="EMBL" id="JABBGM010000005">
    <property type="protein sequence ID" value="NML94630.1"/>
    <property type="molecule type" value="Genomic_DNA"/>
</dbReference>
<evidence type="ECO:0000256" key="1">
    <source>
        <dbReference type="ARBA" id="ARBA00022679"/>
    </source>
</evidence>
<name>A0A7Y0BQW6_9SPHN</name>
<proteinExistence type="inferred from homology"/>
<feature type="transmembrane region" description="Helical" evidence="3">
    <location>
        <begin position="248"/>
        <end position="269"/>
    </location>
</feature>
<dbReference type="GO" id="GO:0016780">
    <property type="term" value="F:phosphotransferase activity, for other substituted phosphate groups"/>
    <property type="evidence" value="ECO:0007669"/>
    <property type="project" value="InterPro"/>
</dbReference>
<reference evidence="4 5" key="1">
    <citation type="submission" date="2020-04" db="EMBL/GenBank/DDBJ databases">
        <title>Novosphingobium sp. TW-4 isolated from soil.</title>
        <authorList>
            <person name="Dahal R.H."/>
            <person name="Chaudhary D.K."/>
        </authorList>
    </citation>
    <scope>NUCLEOTIDE SEQUENCE [LARGE SCALE GENOMIC DNA]</scope>
    <source>
        <strain evidence="4 5">TW-4</strain>
    </source>
</reference>
<keyword evidence="1 2" id="KW-0808">Transferase</keyword>
<accession>A0A7Y0BQW6</accession>
<feature type="transmembrane region" description="Helical" evidence="3">
    <location>
        <begin position="310"/>
        <end position="327"/>
    </location>
</feature>
<dbReference type="Gene3D" id="1.20.120.1760">
    <property type="match status" value="1"/>
</dbReference>
<dbReference type="GO" id="GO:0008654">
    <property type="term" value="P:phospholipid biosynthetic process"/>
    <property type="evidence" value="ECO:0007669"/>
    <property type="project" value="InterPro"/>
</dbReference>
<dbReference type="AlphaFoldDB" id="A0A7Y0BQW6"/>
<protein>
    <submittedName>
        <fullName evidence="4">CDP-alcohol phosphatidyltransferase family protein</fullName>
    </submittedName>
</protein>
<dbReference type="RefSeq" id="WP_169493897.1">
    <property type="nucleotide sequence ID" value="NZ_JABBGM010000005.1"/>
</dbReference>
<keyword evidence="3" id="KW-0812">Transmembrane</keyword>
<dbReference type="GO" id="GO:0016020">
    <property type="term" value="C:membrane"/>
    <property type="evidence" value="ECO:0007669"/>
    <property type="project" value="InterPro"/>
</dbReference>
<evidence type="ECO:0000256" key="3">
    <source>
        <dbReference type="SAM" id="Phobius"/>
    </source>
</evidence>
<evidence type="ECO:0000313" key="5">
    <source>
        <dbReference type="Proteomes" id="UP000583556"/>
    </source>
</evidence>
<feature type="transmembrane region" description="Helical" evidence="3">
    <location>
        <begin position="333"/>
        <end position="350"/>
    </location>
</feature>
<comment type="caution">
    <text evidence="4">The sequence shown here is derived from an EMBL/GenBank/DDBJ whole genome shotgun (WGS) entry which is preliminary data.</text>
</comment>
<feature type="transmembrane region" description="Helical" evidence="3">
    <location>
        <begin position="182"/>
        <end position="201"/>
    </location>
</feature>
<dbReference type="Proteomes" id="UP000583556">
    <property type="component" value="Unassembled WGS sequence"/>
</dbReference>
<evidence type="ECO:0000313" key="4">
    <source>
        <dbReference type="EMBL" id="NML94630.1"/>
    </source>
</evidence>